<dbReference type="RefSeq" id="WP_256709970.1">
    <property type="nucleotide sequence ID" value="NZ_CP101914.1"/>
</dbReference>
<feature type="compositionally biased region" description="Pro residues" evidence="1">
    <location>
        <begin position="70"/>
        <end position="86"/>
    </location>
</feature>
<feature type="region of interest" description="Disordered" evidence="1">
    <location>
        <begin position="1"/>
        <end position="22"/>
    </location>
</feature>
<feature type="region of interest" description="Disordered" evidence="1">
    <location>
        <begin position="58"/>
        <end position="109"/>
    </location>
</feature>
<evidence type="ECO:0000313" key="2">
    <source>
        <dbReference type="EMBL" id="UUI05065.1"/>
    </source>
</evidence>
<name>A0ABY5JZ49_9BACI</name>
<protein>
    <submittedName>
        <fullName evidence="2">Spore coat protein</fullName>
    </submittedName>
</protein>
<gene>
    <name evidence="2" type="ORF">NP439_10675</name>
</gene>
<sequence>MQGKQRFNQQHPNPNEKTIVHPTKHQYVHTSSESVVNHIHPVHTTYVNHHMIKNQHPYGKETFMGRPQIGPRPPFPPMPMPLPGQMPPGNMGEMRRHPGIHPRRRPGMW</sequence>
<proteinExistence type="predicted"/>
<keyword evidence="2" id="KW-0167">Capsid protein</keyword>
<feature type="compositionally biased region" description="Basic residues" evidence="1">
    <location>
        <begin position="97"/>
        <end position="109"/>
    </location>
</feature>
<keyword evidence="2" id="KW-0946">Virion</keyword>
<dbReference type="Proteomes" id="UP001059773">
    <property type="component" value="Chromosome"/>
</dbReference>
<evidence type="ECO:0000256" key="1">
    <source>
        <dbReference type="SAM" id="MobiDB-lite"/>
    </source>
</evidence>
<feature type="compositionally biased region" description="Polar residues" evidence="1">
    <location>
        <begin position="1"/>
        <end position="16"/>
    </location>
</feature>
<keyword evidence="3" id="KW-1185">Reference proteome</keyword>
<evidence type="ECO:0000313" key="3">
    <source>
        <dbReference type="Proteomes" id="UP001059773"/>
    </source>
</evidence>
<dbReference type="EMBL" id="CP101914">
    <property type="protein sequence ID" value="UUI05065.1"/>
    <property type="molecule type" value="Genomic_DNA"/>
</dbReference>
<organism evidence="2 3">
    <name type="scientific">Oceanobacillus jeddahense</name>
    <dbReference type="NCBI Taxonomy" id="1462527"/>
    <lineage>
        <taxon>Bacteria</taxon>
        <taxon>Bacillati</taxon>
        <taxon>Bacillota</taxon>
        <taxon>Bacilli</taxon>
        <taxon>Bacillales</taxon>
        <taxon>Bacillaceae</taxon>
        <taxon>Oceanobacillus</taxon>
    </lineage>
</organism>
<reference evidence="2" key="1">
    <citation type="submission" date="2022-07" db="EMBL/GenBank/DDBJ databases">
        <title>FELIX.</title>
        <authorList>
            <person name="Wan K.H."/>
            <person name="Park S."/>
            <person name="Lawrence Q."/>
            <person name="Eichenberger J.P."/>
            <person name="Booth B.W."/>
            <person name="Piaggio A.J."/>
            <person name="Chandler J.C."/>
            <person name="Franklin A.B."/>
            <person name="Celniker S.E."/>
        </authorList>
    </citation>
    <scope>NUCLEOTIDE SEQUENCE</scope>
    <source>
        <strain evidence="2">QA-1986 374</strain>
    </source>
</reference>
<accession>A0ABY5JZ49</accession>
<dbReference type="Pfam" id="PF11122">
    <property type="entry name" value="Spore-coat_CotD"/>
    <property type="match status" value="1"/>
</dbReference>
<dbReference type="InterPro" id="IPR020108">
    <property type="entry name" value="Spore_coat_CotD"/>
</dbReference>